<dbReference type="InterPro" id="IPR002110">
    <property type="entry name" value="Ankyrin_rpt"/>
</dbReference>
<comment type="caution">
    <text evidence="2">The sequence shown here is derived from an EMBL/GenBank/DDBJ whole genome shotgun (WGS) entry which is preliminary data.</text>
</comment>
<organism evidence="2 3">
    <name type="scientific">Durusdinium trenchii</name>
    <dbReference type="NCBI Taxonomy" id="1381693"/>
    <lineage>
        <taxon>Eukaryota</taxon>
        <taxon>Sar</taxon>
        <taxon>Alveolata</taxon>
        <taxon>Dinophyceae</taxon>
        <taxon>Suessiales</taxon>
        <taxon>Symbiodiniaceae</taxon>
        <taxon>Durusdinium</taxon>
    </lineage>
</organism>
<name>A0ABP0JKD5_9DINO</name>
<evidence type="ECO:0000313" key="3">
    <source>
        <dbReference type="Proteomes" id="UP001642464"/>
    </source>
</evidence>
<dbReference type="Proteomes" id="UP001642464">
    <property type="component" value="Unassembled WGS sequence"/>
</dbReference>
<proteinExistence type="predicted"/>
<evidence type="ECO:0000313" key="2">
    <source>
        <dbReference type="EMBL" id="CAK9014602.1"/>
    </source>
</evidence>
<accession>A0ABP0JKD5</accession>
<feature type="repeat" description="ANK" evidence="1">
    <location>
        <begin position="75"/>
        <end position="107"/>
    </location>
</feature>
<dbReference type="PROSITE" id="PS50088">
    <property type="entry name" value="ANK_REPEAT"/>
    <property type="match status" value="1"/>
</dbReference>
<dbReference type="EMBL" id="CAXAMM010007546">
    <property type="protein sequence ID" value="CAK9014602.1"/>
    <property type="molecule type" value="Genomic_DNA"/>
</dbReference>
<dbReference type="InterPro" id="IPR036770">
    <property type="entry name" value="Ankyrin_rpt-contain_sf"/>
</dbReference>
<gene>
    <name evidence="2" type="ORF">SCF082_LOCUS12390</name>
</gene>
<evidence type="ECO:0000256" key="1">
    <source>
        <dbReference type="PROSITE-ProRule" id="PRU00023"/>
    </source>
</evidence>
<reference evidence="2 3" key="1">
    <citation type="submission" date="2024-02" db="EMBL/GenBank/DDBJ databases">
        <authorList>
            <person name="Chen Y."/>
            <person name="Shah S."/>
            <person name="Dougan E. K."/>
            <person name="Thang M."/>
            <person name="Chan C."/>
        </authorList>
    </citation>
    <scope>NUCLEOTIDE SEQUENCE [LARGE SCALE GENOMIC DNA]</scope>
</reference>
<keyword evidence="3" id="KW-1185">Reference proteome</keyword>
<protein>
    <submittedName>
        <fullName evidence="2">Fumarate reductase</fullName>
    </submittedName>
</protein>
<sequence length="144" mass="16511">MAPCGKCHASRRAERPKKWLSTRSLQVKNHTSRRKTRMQTHAGLGSQLMTFCVKLDMPEAVQDVNSKKTSRFGFKYTYPLHLAVRQQNVDMTNFLLDFGADPTLKDSTGLTAFQLAVLKCPNCKVVDCFQNRHQRKKAKALWRL</sequence>
<dbReference type="Pfam" id="PF13857">
    <property type="entry name" value="Ank_5"/>
    <property type="match status" value="1"/>
</dbReference>
<dbReference type="SUPFAM" id="SSF48403">
    <property type="entry name" value="Ankyrin repeat"/>
    <property type="match status" value="1"/>
</dbReference>
<dbReference type="PROSITE" id="PS50297">
    <property type="entry name" value="ANK_REP_REGION"/>
    <property type="match status" value="1"/>
</dbReference>
<keyword evidence="1" id="KW-0040">ANK repeat</keyword>
<dbReference type="Gene3D" id="1.25.40.20">
    <property type="entry name" value="Ankyrin repeat-containing domain"/>
    <property type="match status" value="1"/>
</dbReference>